<accession>A0A4Z0YA88</accession>
<name>A0A4Z0YA88_9PEZI</name>
<dbReference type="GO" id="GO:0000160">
    <property type="term" value="P:phosphorelay signal transduction system"/>
    <property type="evidence" value="ECO:0007669"/>
    <property type="project" value="UniProtKB-KW"/>
</dbReference>
<dbReference type="AlphaFoldDB" id="A0A4Z0YA88"/>
<dbReference type="SUPFAM" id="SSF52172">
    <property type="entry name" value="CheY-like"/>
    <property type="match status" value="1"/>
</dbReference>
<keyword evidence="1" id="KW-0597">Phosphoprotein</keyword>
<dbReference type="InterPro" id="IPR011006">
    <property type="entry name" value="CheY-like_superfamily"/>
</dbReference>
<reference evidence="3 4" key="1">
    <citation type="submission" date="2019-03" db="EMBL/GenBank/DDBJ databases">
        <title>Draft genome sequence of Xylaria hypoxylon DSM 108379, a ubiquitous saprotrophic-parasitic fungi on hardwood.</title>
        <authorList>
            <person name="Buettner E."/>
            <person name="Leonhardt S."/>
            <person name="Gebauer A.M."/>
            <person name="Liers C."/>
            <person name="Hofrichter M."/>
            <person name="Kellner H."/>
        </authorList>
    </citation>
    <scope>NUCLEOTIDE SEQUENCE [LARGE SCALE GENOMIC DNA]</scope>
    <source>
        <strain evidence="3 4">DSM 108379</strain>
    </source>
</reference>
<evidence type="ECO:0000256" key="1">
    <source>
        <dbReference type="ARBA" id="ARBA00022553"/>
    </source>
</evidence>
<keyword evidence="4" id="KW-1185">Reference proteome</keyword>
<protein>
    <recommendedName>
        <fullName evidence="5">Response regulatory domain-containing protein</fullName>
    </recommendedName>
</protein>
<dbReference type="PANTHER" id="PTHR45339:SF1">
    <property type="entry name" value="HYBRID SIGNAL TRANSDUCTION HISTIDINE KINASE J"/>
    <property type="match status" value="1"/>
</dbReference>
<keyword evidence="2" id="KW-0902">Two-component regulatory system</keyword>
<proteinExistence type="predicted"/>
<gene>
    <name evidence="3" type="ORF">E0Z10_g8863</name>
</gene>
<dbReference type="EMBL" id="SKBN01000254">
    <property type="protein sequence ID" value="TGJ79917.1"/>
    <property type="molecule type" value="Genomic_DNA"/>
</dbReference>
<evidence type="ECO:0008006" key="5">
    <source>
        <dbReference type="Google" id="ProtNLM"/>
    </source>
</evidence>
<organism evidence="3 4">
    <name type="scientific">Xylaria hypoxylon</name>
    <dbReference type="NCBI Taxonomy" id="37992"/>
    <lineage>
        <taxon>Eukaryota</taxon>
        <taxon>Fungi</taxon>
        <taxon>Dikarya</taxon>
        <taxon>Ascomycota</taxon>
        <taxon>Pezizomycotina</taxon>
        <taxon>Sordariomycetes</taxon>
        <taxon>Xylariomycetidae</taxon>
        <taxon>Xylariales</taxon>
        <taxon>Xylariaceae</taxon>
        <taxon>Xylaria</taxon>
    </lineage>
</organism>
<dbReference type="Gene3D" id="3.40.50.2300">
    <property type="match status" value="1"/>
</dbReference>
<dbReference type="PANTHER" id="PTHR45339">
    <property type="entry name" value="HYBRID SIGNAL TRANSDUCTION HISTIDINE KINASE J"/>
    <property type="match status" value="1"/>
</dbReference>
<evidence type="ECO:0000313" key="3">
    <source>
        <dbReference type="EMBL" id="TGJ79917.1"/>
    </source>
</evidence>
<evidence type="ECO:0000313" key="4">
    <source>
        <dbReference type="Proteomes" id="UP000297716"/>
    </source>
</evidence>
<evidence type="ECO:0000256" key="2">
    <source>
        <dbReference type="ARBA" id="ARBA00023012"/>
    </source>
</evidence>
<sequence>MSLLRDGTVVRRYRPQYPIDDALSEGLSGREVATIEDVTQTVEGLNTTITFTFKAAKGEEVQPSSSRPSTTGYTILCAEDNMVNQRKQNEDLAMPIMDGREATSLIRAFESSQPGHRRALIVGLTAYGFYPTPSIFSVCGSGFDLLMSKPFRLRELYEMFVGGPETNIVMLYGSLTEEEKSAYPRLLENNTTLGDDPRSNAIRIELKRRMESDWVVDSRGIAVGYLTKIIVKVVEAGEDEKSSRMEN</sequence>
<dbReference type="OrthoDB" id="303614at2759"/>
<comment type="caution">
    <text evidence="3">The sequence shown here is derived from an EMBL/GenBank/DDBJ whole genome shotgun (WGS) entry which is preliminary data.</text>
</comment>
<dbReference type="Proteomes" id="UP000297716">
    <property type="component" value="Unassembled WGS sequence"/>
</dbReference>